<evidence type="ECO:0000313" key="1">
    <source>
        <dbReference type="EMBL" id="JAD16027.1"/>
    </source>
</evidence>
<proteinExistence type="predicted"/>
<dbReference type="EMBL" id="GBRH01281868">
    <property type="protein sequence ID" value="JAD16027.1"/>
    <property type="molecule type" value="Transcribed_RNA"/>
</dbReference>
<sequence>MVTPQLHCQCMHDAYQPPTVERVLLLRLDPNKTESRK</sequence>
<reference evidence="1" key="2">
    <citation type="journal article" date="2015" name="Data Brief">
        <title>Shoot transcriptome of the giant reed, Arundo donax.</title>
        <authorList>
            <person name="Barrero R.A."/>
            <person name="Guerrero F.D."/>
            <person name="Moolhuijzen P."/>
            <person name="Goolsby J.A."/>
            <person name="Tidwell J."/>
            <person name="Bellgard S.E."/>
            <person name="Bellgard M.I."/>
        </authorList>
    </citation>
    <scope>NUCLEOTIDE SEQUENCE</scope>
    <source>
        <tissue evidence="1">Shoot tissue taken approximately 20 cm above the soil surface</tissue>
    </source>
</reference>
<dbReference type="AlphaFoldDB" id="A0A0A8XWE7"/>
<accession>A0A0A8XWE7</accession>
<reference evidence="1" key="1">
    <citation type="submission" date="2014-09" db="EMBL/GenBank/DDBJ databases">
        <authorList>
            <person name="Magalhaes I.L.F."/>
            <person name="Oliveira U."/>
            <person name="Santos F.R."/>
            <person name="Vidigal T.H.D.A."/>
            <person name="Brescovit A.D."/>
            <person name="Santos A.J."/>
        </authorList>
    </citation>
    <scope>NUCLEOTIDE SEQUENCE</scope>
    <source>
        <tissue evidence="1">Shoot tissue taken approximately 20 cm above the soil surface</tissue>
    </source>
</reference>
<protein>
    <submittedName>
        <fullName evidence="1">Uncharacterized protein</fullName>
    </submittedName>
</protein>
<organism evidence="1">
    <name type="scientific">Arundo donax</name>
    <name type="common">Giant reed</name>
    <name type="synonym">Donax arundinaceus</name>
    <dbReference type="NCBI Taxonomy" id="35708"/>
    <lineage>
        <taxon>Eukaryota</taxon>
        <taxon>Viridiplantae</taxon>
        <taxon>Streptophyta</taxon>
        <taxon>Embryophyta</taxon>
        <taxon>Tracheophyta</taxon>
        <taxon>Spermatophyta</taxon>
        <taxon>Magnoliopsida</taxon>
        <taxon>Liliopsida</taxon>
        <taxon>Poales</taxon>
        <taxon>Poaceae</taxon>
        <taxon>PACMAD clade</taxon>
        <taxon>Arundinoideae</taxon>
        <taxon>Arundineae</taxon>
        <taxon>Arundo</taxon>
    </lineage>
</organism>
<name>A0A0A8XWE7_ARUDO</name>